<keyword evidence="2" id="KW-1185">Reference proteome</keyword>
<dbReference type="EMBL" id="CM047941">
    <property type="protein sequence ID" value="KAI9903076.1"/>
    <property type="molecule type" value="Genomic_DNA"/>
</dbReference>
<name>A0ACC0V9J9_9HYPO</name>
<dbReference type="Proteomes" id="UP001163324">
    <property type="component" value="Chromosome 2"/>
</dbReference>
<organism evidence="1 2">
    <name type="scientific">Trichothecium roseum</name>
    <dbReference type="NCBI Taxonomy" id="47278"/>
    <lineage>
        <taxon>Eukaryota</taxon>
        <taxon>Fungi</taxon>
        <taxon>Dikarya</taxon>
        <taxon>Ascomycota</taxon>
        <taxon>Pezizomycotina</taxon>
        <taxon>Sordariomycetes</taxon>
        <taxon>Hypocreomycetidae</taxon>
        <taxon>Hypocreales</taxon>
        <taxon>Hypocreales incertae sedis</taxon>
        <taxon>Trichothecium</taxon>
    </lineage>
</organism>
<comment type="caution">
    <text evidence="1">The sequence shown here is derived from an EMBL/GenBank/DDBJ whole genome shotgun (WGS) entry which is preliminary data.</text>
</comment>
<evidence type="ECO:0000313" key="1">
    <source>
        <dbReference type="EMBL" id="KAI9903076.1"/>
    </source>
</evidence>
<reference evidence="1" key="1">
    <citation type="submission" date="2022-10" db="EMBL/GenBank/DDBJ databases">
        <title>Complete Genome of Trichothecium roseum strain YXFP-22015, a Plant Pathogen Isolated from Citrus.</title>
        <authorList>
            <person name="Wang Y."/>
            <person name="Zhu L."/>
        </authorList>
    </citation>
    <scope>NUCLEOTIDE SEQUENCE</scope>
    <source>
        <strain evidence="1">YXFP-22015</strain>
    </source>
</reference>
<gene>
    <name evidence="1" type="ORF">N3K66_002428</name>
</gene>
<evidence type="ECO:0000313" key="2">
    <source>
        <dbReference type="Proteomes" id="UP001163324"/>
    </source>
</evidence>
<protein>
    <submittedName>
        <fullName evidence="1">Uncharacterized protein</fullName>
    </submittedName>
</protein>
<accession>A0ACC0V9J9</accession>
<sequence length="251" mass="27043">MAGLVGYDSSDEDDDIQPSSVQPKPTTILEPEESQPPIGAEAPPSQPDSNDAPLVGPARPTDDDDTQVGPLLPPMEEVFGQDDSDPGQPPQSPYSRERAIIHDLTLPSVPNLEIPPSPPGSPTPSTSKKFEQFLELKKKGIHFNSKLESSAALRNPSLTDKLMGFVEIDERGQYQTTLPADLWDPNGFPEWAFRDRLRKTRDKVVKEKEADKASGNRSGIDFVASTSTAGSATSAVGGIGRGAEKRKGGWN</sequence>
<proteinExistence type="predicted"/>